<dbReference type="PANTHER" id="PTHR10098">
    <property type="entry name" value="RAPSYN-RELATED"/>
    <property type="match status" value="1"/>
</dbReference>
<keyword evidence="2" id="KW-0732">Signal</keyword>
<keyword evidence="1" id="KW-0472">Membrane</keyword>
<dbReference type="Pfam" id="PF13424">
    <property type="entry name" value="TPR_12"/>
    <property type="match status" value="2"/>
</dbReference>
<feature type="signal peptide" evidence="2">
    <location>
        <begin position="1"/>
        <end position="18"/>
    </location>
</feature>
<protein>
    <submittedName>
        <fullName evidence="4">CHAT domain-containing protein</fullName>
    </submittedName>
</protein>
<feature type="chain" id="PRO_5045379694" evidence="2">
    <location>
        <begin position="19"/>
        <end position="897"/>
    </location>
</feature>
<feature type="transmembrane region" description="Helical" evidence="1">
    <location>
        <begin position="870"/>
        <end position="888"/>
    </location>
</feature>
<reference evidence="5" key="1">
    <citation type="journal article" date="2019" name="Int. J. Syst. Evol. Microbiol.">
        <title>The Global Catalogue of Microorganisms (GCM) 10K type strain sequencing project: providing services to taxonomists for standard genome sequencing and annotation.</title>
        <authorList>
            <consortium name="The Broad Institute Genomics Platform"/>
            <consortium name="The Broad Institute Genome Sequencing Center for Infectious Disease"/>
            <person name="Wu L."/>
            <person name="Ma J."/>
        </authorList>
    </citation>
    <scope>NUCLEOTIDE SEQUENCE [LARGE SCALE GENOMIC DNA]</scope>
    <source>
        <strain evidence="5">KCTC 42217</strain>
    </source>
</reference>
<feature type="domain" description="CHAT" evidence="3">
    <location>
        <begin position="588"/>
        <end position="855"/>
    </location>
</feature>
<accession>A0ABW4ZJK1</accession>
<evidence type="ECO:0000256" key="2">
    <source>
        <dbReference type="SAM" id="SignalP"/>
    </source>
</evidence>
<keyword evidence="5" id="KW-1185">Reference proteome</keyword>
<dbReference type="InterPro" id="IPR024983">
    <property type="entry name" value="CHAT_dom"/>
</dbReference>
<evidence type="ECO:0000313" key="5">
    <source>
        <dbReference type="Proteomes" id="UP001597387"/>
    </source>
</evidence>
<dbReference type="InterPro" id="IPR011990">
    <property type="entry name" value="TPR-like_helical_dom_sf"/>
</dbReference>
<dbReference type="Gene3D" id="1.25.40.10">
    <property type="entry name" value="Tetratricopeptide repeat domain"/>
    <property type="match status" value="2"/>
</dbReference>
<evidence type="ECO:0000259" key="3">
    <source>
        <dbReference type="Pfam" id="PF12770"/>
    </source>
</evidence>
<dbReference type="Proteomes" id="UP001597387">
    <property type="component" value="Unassembled WGS sequence"/>
</dbReference>
<evidence type="ECO:0000256" key="1">
    <source>
        <dbReference type="SAM" id="Phobius"/>
    </source>
</evidence>
<proteinExistence type="predicted"/>
<keyword evidence="1" id="KW-0812">Transmembrane</keyword>
<dbReference type="EMBL" id="JBHUHZ010000001">
    <property type="protein sequence ID" value="MFD2162059.1"/>
    <property type="molecule type" value="Genomic_DNA"/>
</dbReference>
<sequence length="897" mass="101472">MRAICLFIFLAIFQMAYAQTHSRQELDSTLENLKKQDKLSEWIYQRIAYSAEKPEERLPFLMATAGETWRKPKTNHELEASLNLLINQGYYQLYTGNVLQSIEEYERAHAFYQKRPLDLDVVEYVLKPLGNNYTRLGDYTNAIFIQKKSLEIARRNRDSLSVASVYNNLAISYKSMGDLKQAADMCLKGFSYLTKNSPLKGLLNSTLADVQFELGEMEKSSASITEALDILSRDKQDSYTAYWLLSAYTLAGNIEQQRGSFAKSRKYYQQGLQLIEEKFRGGRRREKANLLVQTGNILIKIEQPAAALVAYNRALQTLLPEFRSSAIESLPAENSLYGENRLYDALEGRANALLELNKNEPALSNFLLALKAGSKARVEFSDVADRLYYQKQSKRLAEKAINTAFALWQKTGQEKYSALILRLTEQTKSRTLSEHIERNRQLLSNTNNPLLKQHSALKRAIAYYEKEYLLNKKPSISHNKEEVQHKLSLLEKEIRKKYPSWNKSMDKAESSFEKVINEIPLGTRVLNFFWGTENVYLVTASTGRIDTIIKIANAPRLNRMISDYVERYFRRGAAAMTNHPEKFYSESQVIYKQLLLPGLRGIKQKKILIIADDILGYLPFESLITPGRYSPNISKWPFLLKKHPIGYAYSLQTWLSASSQKSSNPTFSGFFISKAEGGPPIPAVEEEARNLEHLIQGSQFIDKEATVKNFSQALSTSSSLHLSTHSYLFGKEKEPVLQLSDGKFFLFELSAQTKVPGLVVLSACGTADGAMATGEGILSLSRGFTAAGTAGVVAGLWNINDASSAQLITSFYSKLQKGNDASTALHQAKLDWISQQHSNHALLLPYYWSSLIYIGKPQTINLKPAASYSWTYWTLSLFTLAIFAGFLMRRKSRSSKE</sequence>
<keyword evidence="1" id="KW-1133">Transmembrane helix</keyword>
<name>A0ABW4ZJK1_9SPHI</name>
<organism evidence="4 5">
    <name type="scientific">Paradesertivirga mongoliensis</name>
    <dbReference type="NCBI Taxonomy" id="2100740"/>
    <lineage>
        <taxon>Bacteria</taxon>
        <taxon>Pseudomonadati</taxon>
        <taxon>Bacteroidota</taxon>
        <taxon>Sphingobacteriia</taxon>
        <taxon>Sphingobacteriales</taxon>
        <taxon>Sphingobacteriaceae</taxon>
        <taxon>Paradesertivirga</taxon>
    </lineage>
</organism>
<comment type="caution">
    <text evidence="4">The sequence shown here is derived from an EMBL/GenBank/DDBJ whole genome shotgun (WGS) entry which is preliminary data.</text>
</comment>
<dbReference type="Pfam" id="PF12770">
    <property type="entry name" value="CHAT"/>
    <property type="match status" value="1"/>
</dbReference>
<evidence type="ECO:0000313" key="4">
    <source>
        <dbReference type="EMBL" id="MFD2162059.1"/>
    </source>
</evidence>
<dbReference type="SMART" id="SM00028">
    <property type="entry name" value="TPR"/>
    <property type="match status" value="7"/>
</dbReference>
<dbReference type="InterPro" id="IPR019734">
    <property type="entry name" value="TPR_rpt"/>
</dbReference>
<gene>
    <name evidence="4" type="ORF">ACFSJU_06615</name>
</gene>
<dbReference type="RefSeq" id="WP_255897969.1">
    <property type="nucleotide sequence ID" value="NZ_JAFMZO010000001.1"/>
</dbReference>
<dbReference type="SUPFAM" id="SSF48452">
    <property type="entry name" value="TPR-like"/>
    <property type="match status" value="2"/>
</dbReference>